<reference evidence="8 9" key="1">
    <citation type="journal article" date="2012" name="Stand. Genomic Sci.">
        <title>Genome sequence of the orange-pigmented seawater bacterium Owenweeksia hongkongensis type strain (UST20020801(T)).</title>
        <authorList>
            <person name="Riedel T."/>
            <person name="Held B."/>
            <person name="Nolan M."/>
            <person name="Lucas S."/>
            <person name="Lapidus A."/>
            <person name="Tice H."/>
            <person name="Del Rio T.G."/>
            <person name="Cheng J.F."/>
            <person name="Han C."/>
            <person name="Tapia R."/>
            <person name="Goodwin L.A."/>
            <person name="Pitluck S."/>
            <person name="Liolios K."/>
            <person name="Mavromatis K."/>
            <person name="Pagani I."/>
            <person name="Ivanova N."/>
            <person name="Mikhailova N."/>
            <person name="Pati A."/>
            <person name="Chen A."/>
            <person name="Palaniappan K."/>
            <person name="Rohde M."/>
            <person name="Tindall B.J."/>
            <person name="Detter J.C."/>
            <person name="Goker M."/>
            <person name="Woyke T."/>
            <person name="Bristow J."/>
            <person name="Eisen J.A."/>
            <person name="Markowitz V."/>
            <person name="Hugenholtz P."/>
            <person name="Klenk H.P."/>
            <person name="Kyrpides N.C."/>
        </authorList>
    </citation>
    <scope>NUCLEOTIDE SEQUENCE</scope>
    <source>
        <strain evidence="9">DSM 17368 / JCM 12287 / NRRL B-23963</strain>
    </source>
</reference>
<dbReference type="HOGENOM" id="CLU_028393_2_2_10"/>
<feature type="modified residue" description="N6-(pyridoxal phosphate)lysine" evidence="4 5">
    <location>
        <position position="37"/>
    </location>
</feature>
<name>G8R5J9_OWEHD</name>
<feature type="binding site" evidence="4 6">
    <location>
        <position position="325"/>
    </location>
    <ligand>
        <name>substrate</name>
    </ligand>
</feature>
<dbReference type="GO" id="GO:0008784">
    <property type="term" value="F:alanine racemase activity"/>
    <property type="evidence" value="ECO:0007669"/>
    <property type="project" value="UniProtKB-UniRule"/>
</dbReference>
<dbReference type="Gene3D" id="3.20.20.10">
    <property type="entry name" value="Alanine racemase"/>
    <property type="match status" value="1"/>
</dbReference>
<dbReference type="CDD" id="cd00430">
    <property type="entry name" value="PLPDE_III_AR"/>
    <property type="match status" value="1"/>
</dbReference>
<dbReference type="PANTHER" id="PTHR30511">
    <property type="entry name" value="ALANINE RACEMASE"/>
    <property type="match status" value="1"/>
</dbReference>
<feature type="active site" description="Proton acceptor; specific for L-alanine" evidence="4">
    <location>
        <position position="277"/>
    </location>
</feature>
<evidence type="ECO:0000256" key="5">
    <source>
        <dbReference type="PIRSR" id="PIRSR600821-50"/>
    </source>
</evidence>
<dbReference type="NCBIfam" id="TIGR00492">
    <property type="entry name" value="alr"/>
    <property type="match status" value="1"/>
</dbReference>
<dbReference type="Proteomes" id="UP000005631">
    <property type="component" value="Chromosome"/>
</dbReference>
<dbReference type="SUPFAM" id="SSF51419">
    <property type="entry name" value="PLP-binding barrel"/>
    <property type="match status" value="1"/>
</dbReference>
<dbReference type="GO" id="GO:0030632">
    <property type="term" value="P:D-alanine biosynthetic process"/>
    <property type="evidence" value="ECO:0007669"/>
    <property type="project" value="UniProtKB-UniRule"/>
</dbReference>
<comment type="cofactor">
    <cofactor evidence="1 4 5">
        <name>pyridoxal 5'-phosphate</name>
        <dbReference type="ChEBI" id="CHEBI:597326"/>
    </cofactor>
</comment>
<dbReference type="GO" id="GO:0005829">
    <property type="term" value="C:cytosol"/>
    <property type="evidence" value="ECO:0007669"/>
    <property type="project" value="TreeGrafter"/>
</dbReference>
<comment type="similarity">
    <text evidence="4">Belongs to the alanine racemase family.</text>
</comment>
<dbReference type="EC" id="5.1.1.1" evidence="4"/>
<dbReference type="SUPFAM" id="SSF50621">
    <property type="entry name" value="Alanine racemase C-terminal domain-like"/>
    <property type="match status" value="1"/>
</dbReference>
<dbReference type="RefSeq" id="WP_014202622.1">
    <property type="nucleotide sequence ID" value="NC_016599.1"/>
</dbReference>
<dbReference type="UniPathway" id="UPA00042">
    <property type="reaction ID" value="UER00497"/>
</dbReference>
<dbReference type="PRINTS" id="PR00992">
    <property type="entry name" value="ALARACEMASE"/>
</dbReference>
<dbReference type="HAMAP" id="MF_01201">
    <property type="entry name" value="Ala_racemase"/>
    <property type="match status" value="1"/>
</dbReference>
<accession>G8R5J9</accession>
<dbReference type="InterPro" id="IPR020622">
    <property type="entry name" value="Ala_racemase_pyridoxalP-BS"/>
</dbReference>
<evidence type="ECO:0000313" key="8">
    <source>
        <dbReference type="EMBL" id="AEV33273.1"/>
    </source>
</evidence>
<dbReference type="InterPro" id="IPR011079">
    <property type="entry name" value="Ala_racemase_C"/>
</dbReference>
<dbReference type="PANTHER" id="PTHR30511:SF0">
    <property type="entry name" value="ALANINE RACEMASE, CATABOLIC-RELATED"/>
    <property type="match status" value="1"/>
</dbReference>
<dbReference type="STRING" id="926562.Oweho_2301"/>
<dbReference type="SMART" id="SM01005">
    <property type="entry name" value="Ala_racemase_C"/>
    <property type="match status" value="1"/>
</dbReference>
<feature type="binding site" evidence="4 6">
    <location>
        <position position="136"/>
    </location>
    <ligand>
        <name>substrate</name>
    </ligand>
</feature>
<dbReference type="Pfam" id="PF01168">
    <property type="entry name" value="Ala_racemase_N"/>
    <property type="match status" value="1"/>
</dbReference>
<organism evidence="8 9">
    <name type="scientific">Owenweeksia hongkongensis (strain DSM 17368 / CIP 108786 / JCM 12287 / NRRL B-23963 / UST20020801)</name>
    <dbReference type="NCBI Taxonomy" id="926562"/>
    <lineage>
        <taxon>Bacteria</taxon>
        <taxon>Pseudomonadati</taxon>
        <taxon>Bacteroidota</taxon>
        <taxon>Flavobacteriia</taxon>
        <taxon>Flavobacteriales</taxon>
        <taxon>Owenweeksiaceae</taxon>
        <taxon>Owenweeksia</taxon>
    </lineage>
</organism>
<dbReference type="InterPro" id="IPR009006">
    <property type="entry name" value="Ala_racemase/Decarboxylase_C"/>
</dbReference>
<dbReference type="Pfam" id="PF00842">
    <property type="entry name" value="Ala_racemase_C"/>
    <property type="match status" value="1"/>
</dbReference>
<evidence type="ECO:0000256" key="1">
    <source>
        <dbReference type="ARBA" id="ARBA00001933"/>
    </source>
</evidence>
<evidence type="ECO:0000256" key="4">
    <source>
        <dbReference type="HAMAP-Rule" id="MF_01201"/>
    </source>
</evidence>
<comment type="pathway">
    <text evidence="4">Amino-acid biosynthesis; D-alanine biosynthesis; D-alanine from L-alanine: step 1/1.</text>
</comment>
<evidence type="ECO:0000313" key="9">
    <source>
        <dbReference type="Proteomes" id="UP000005631"/>
    </source>
</evidence>
<evidence type="ECO:0000256" key="2">
    <source>
        <dbReference type="ARBA" id="ARBA00022898"/>
    </source>
</evidence>
<keyword evidence="2 4" id="KW-0663">Pyridoxal phosphate</keyword>
<evidence type="ECO:0000256" key="3">
    <source>
        <dbReference type="ARBA" id="ARBA00023235"/>
    </source>
</evidence>
<feature type="domain" description="Alanine racemase C-terminal" evidence="7">
    <location>
        <begin position="256"/>
        <end position="384"/>
    </location>
</feature>
<keyword evidence="3 4" id="KW-0413">Isomerase</keyword>
<dbReference type="GO" id="GO:0030170">
    <property type="term" value="F:pyridoxal phosphate binding"/>
    <property type="evidence" value="ECO:0007669"/>
    <property type="project" value="UniProtKB-UniRule"/>
</dbReference>
<dbReference type="InterPro" id="IPR001608">
    <property type="entry name" value="Ala_racemase_N"/>
</dbReference>
<dbReference type="InterPro" id="IPR029066">
    <property type="entry name" value="PLP-binding_barrel"/>
</dbReference>
<dbReference type="AlphaFoldDB" id="G8R5J9"/>
<dbReference type="InterPro" id="IPR000821">
    <property type="entry name" value="Ala_racemase"/>
</dbReference>
<evidence type="ECO:0000256" key="6">
    <source>
        <dbReference type="PIRSR" id="PIRSR600821-52"/>
    </source>
</evidence>
<comment type="function">
    <text evidence="4">Catalyzes the interconversion of L-alanine and D-alanine. May also act on other amino acids.</text>
</comment>
<proteinExistence type="inferred from homology"/>
<dbReference type="PROSITE" id="PS00395">
    <property type="entry name" value="ALANINE_RACEMASE"/>
    <property type="match status" value="1"/>
</dbReference>
<feature type="active site" description="Proton acceptor; specific for D-alanine" evidence="4">
    <location>
        <position position="37"/>
    </location>
</feature>
<keyword evidence="9" id="KW-1185">Reference proteome</keyword>
<dbReference type="PATRIC" id="fig|926562.3.peg.2318"/>
<evidence type="ECO:0000259" key="7">
    <source>
        <dbReference type="SMART" id="SM01005"/>
    </source>
</evidence>
<protein>
    <recommendedName>
        <fullName evidence="4">Alanine racemase</fullName>
        <ecNumber evidence="4">5.1.1.1</ecNumber>
    </recommendedName>
</protein>
<sequence length="385" mass="43533">MMENTSYIELSRKAVQNNFDYLREIIGDRVTISHVVKGNAYGHGINTYVPLAVELGAKHFSTFDAHEAHQVYNAVNGDATLMVMGMIDNEELEWAIEHQIEFFIFDIDRLKKAISAARKMKTQARVHIELETGMNRTGFEKDQMAEVIKIIKANAEVLFIKGICTHYAGAESYANFFRVKDQFQRFKKGVKRLEKNDIQAEALHAACSAAAVRFPKSRLDMVRIGIMQYGFWPSTETYIEKVKPTQILGEDPLQRVISWKSRVMNIKHVKQGEYVGYGTSYLATSDIKVATVPVGYGHGFSRSLSNTGRALVREVRVPVIGTVNMNMMLLDVSQVDNTEKGDEVVLIGNQGEMSISVSSFSDYSDQLNYELLTRLPHDIPRYIVE</sequence>
<gene>
    <name evidence="8" type="ordered locus">Oweho_2301</name>
</gene>
<dbReference type="EMBL" id="CP003156">
    <property type="protein sequence ID" value="AEV33273.1"/>
    <property type="molecule type" value="Genomic_DNA"/>
</dbReference>
<comment type="catalytic activity">
    <reaction evidence="4">
        <text>L-alanine = D-alanine</text>
        <dbReference type="Rhea" id="RHEA:20249"/>
        <dbReference type="ChEBI" id="CHEBI:57416"/>
        <dbReference type="ChEBI" id="CHEBI:57972"/>
        <dbReference type="EC" id="5.1.1.1"/>
    </reaction>
</comment>
<dbReference type="Gene3D" id="2.40.37.10">
    <property type="entry name" value="Lyase, Ornithine Decarboxylase, Chain A, domain 1"/>
    <property type="match status" value="1"/>
</dbReference>
<dbReference type="eggNOG" id="COG0787">
    <property type="taxonomic scope" value="Bacteria"/>
</dbReference>
<dbReference type="KEGG" id="oho:Oweho_2301"/>